<reference evidence="5" key="1">
    <citation type="submission" date="2025-08" db="UniProtKB">
        <authorList>
            <consortium name="RefSeq"/>
        </authorList>
    </citation>
    <scope>IDENTIFICATION</scope>
    <source>
        <tissue evidence="5">Gonads</tissue>
    </source>
</reference>
<proteinExistence type="predicted"/>
<dbReference type="PROSITE" id="PS50837">
    <property type="entry name" value="NACHT"/>
    <property type="match status" value="1"/>
</dbReference>
<dbReference type="SUPFAM" id="SSF52047">
    <property type="entry name" value="RNI-like"/>
    <property type="match status" value="1"/>
</dbReference>
<dbReference type="Proteomes" id="UP000085678">
    <property type="component" value="Unplaced"/>
</dbReference>
<dbReference type="InParanoid" id="A0A1S3JQG2"/>
<dbReference type="AlphaFoldDB" id="A0A1S3JQG2"/>
<dbReference type="Gene3D" id="3.40.50.300">
    <property type="entry name" value="P-loop containing nucleotide triphosphate hydrolases"/>
    <property type="match status" value="1"/>
</dbReference>
<keyword evidence="4" id="KW-1185">Reference proteome</keyword>
<dbReference type="Pfam" id="PF05729">
    <property type="entry name" value="NACHT"/>
    <property type="match status" value="1"/>
</dbReference>
<dbReference type="InterPro" id="IPR027417">
    <property type="entry name" value="P-loop_NTPase"/>
</dbReference>
<dbReference type="OMA" id="NDISIXD"/>
<evidence type="ECO:0000313" key="4">
    <source>
        <dbReference type="Proteomes" id="UP000085678"/>
    </source>
</evidence>
<dbReference type="PANTHER" id="PTHR46844:SF1">
    <property type="entry name" value="SLR5058 PROTEIN"/>
    <property type="match status" value="1"/>
</dbReference>
<dbReference type="InterPro" id="IPR041249">
    <property type="entry name" value="HEPN_DZIP3"/>
</dbReference>
<evidence type="ECO:0000256" key="2">
    <source>
        <dbReference type="ARBA" id="ARBA00022840"/>
    </source>
</evidence>
<dbReference type="OrthoDB" id="10071976at2759"/>
<dbReference type="GeneID" id="106175254"/>
<protein>
    <submittedName>
        <fullName evidence="5">Uncharacterized protein LOC106175254</fullName>
    </submittedName>
</protein>
<dbReference type="Pfam" id="PF18738">
    <property type="entry name" value="HEPN_DZIP3"/>
    <property type="match status" value="1"/>
</dbReference>
<evidence type="ECO:0000313" key="5">
    <source>
        <dbReference type="RefSeq" id="XP_013412618.1"/>
    </source>
</evidence>
<dbReference type="SUPFAM" id="SSF52540">
    <property type="entry name" value="P-loop containing nucleoside triphosphate hydrolases"/>
    <property type="match status" value="1"/>
</dbReference>
<gene>
    <name evidence="5" type="primary">LOC106175254</name>
</gene>
<keyword evidence="1" id="KW-0547">Nucleotide-binding</keyword>
<feature type="domain" description="NACHT" evidence="3">
    <location>
        <begin position="306"/>
        <end position="426"/>
    </location>
</feature>
<dbReference type="KEGG" id="lak:106175254"/>
<dbReference type="GO" id="GO:0005524">
    <property type="term" value="F:ATP binding"/>
    <property type="evidence" value="ECO:0007669"/>
    <property type="project" value="UniProtKB-KW"/>
</dbReference>
<dbReference type="RefSeq" id="XP_013412618.1">
    <property type="nucleotide sequence ID" value="XM_013557164.2"/>
</dbReference>
<sequence>MKNFAKLSSLLIQLGTEALQCFFVQHILQGLTLKQFLTANAKLLTGFYKPQRGQRRLLAHPQYTLLFPPGAADPDINTFDITLLFFLLRQFYDPNNYSPRWKGWDNPLVAHSSGVPQHLQDAVTIKHQRNKIAHPQTTDISDADFDNIWQTVSDAVVRLGVCQEKVDELKISSIDPEHEEAYHNELRRQYLEEKELKEILVDKFAELSNLMKEKNCLFESSFQYSSLNTRFLSHESVDHQELVDTVQSELKDWYLTSTTKLNPIPWCEEFNSLHVADVFTNLEIYKSSENVQLEDIFRGPTGKVPKRLVVSGSPGSGKTTLCRKLAYDWANHDAKPYQLHEFQFLFLIEARHLIGKIEDALFQDLLPSDVVMDKDAFFRYLSSNQSKILFIIDGYDELKDVRSTNLKQLITKRIFRHSSVLITTRPECLQELLQYSEKHMVNKGFTTENAKHFVRKYFPEKEGPFIEKVFSFLDTNRFVKELVTTPLNVVLLCIIWEDQDCKVPDSMTELYQEIVYCIARRYCSKHNIQMHGSDLPQEVQRSISDVCRLAYEGIRQNILGFDVTELDRLGVGTDAKSLGFLNKELSVARVRRTEMYSFPHKSVQEFLAASWILTRPLADFFSQLDVPLARRILNILIFMGGLYAKRGDEENARSLVKILVDDFPVDWKWEVLEEMYHVNVPVALSGCLPWKITLNPESSFTKERMTQCLISHDALNPKILIIDGSVRRHFSGLTQLLRTKQEVPYLKSLYVKLTPNLKGLGTMGSTFNIPCPLGIKTMVLSLKYLRSVGVISSFDRMSSTSTSTLEQLCVHEEPESTGWGVAVPGLKSPVTENLAHLSLANIRMNDAELVGLLESGLRESHHLVWLDLSRNRLSLTGVREAIHCPWFRNLVCFDVSRNNADVWDIWGSLLHSGNLEKTSPLLYLGLAGNGAVNPCHMKKMLSDLSKSSIVELHVHAVVDRQVFTRYDLGLRYLCICKVGQKSLPLCLKVNVQVPDSNYADEIRESSDDHFNTRSMQQPNSLCPVCTGKRYEDDGYVAVRDVCNEVKAGHVTDRRIFTIT</sequence>
<dbReference type="Gene3D" id="3.80.10.10">
    <property type="entry name" value="Ribonuclease Inhibitor"/>
    <property type="match status" value="1"/>
</dbReference>
<accession>A0A1S3JQG2</accession>
<organism evidence="4 5">
    <name type="scientific">Lingula anatina</name>
    <name type="common">Brachiopod</name>
    <name type="synonym">Lingula unguis</name>
    <dbReference type="NCBI Taxonomy" id="7574"/>
    <lineage>
        <taxon>Eukaryota</taxon>
        <taxon>Metazoa</taxon>
        <taxon>Spiralia</taxon>
        <taxon>Lophotrochozoa</taxon>
        <taxon>Brachiopoda</taxon>
        <taxon>Linguliformea</taxon>
        <taxon>Lingulata</taxon>
        <taxon>Lingulida</taxon>
        <taxon>Linguloidea</taxon>
        <taxon>Lingulidae</taxon>
        <taxon>Lingula</taxon>
    </lineage>
</organism>
<dbReference type="PANTHER" id="PTHR46844">
    <property type="entry name" value="SLR5058 PROTEIN"/>
    <property type="match status" value="1"/>
</dbReference>
<evidence type="ECO:0000256" key="1">
    <source>
        <dbReference type="ARBA" id="ARBA00022741"/>
    </source>
</evidence>
<evidence type="ECO:0000259" key="3">
    <source>
        <dbReference type="PROSITE" id="PS50837"/>
    </source>
</evidence>
<dbReference type="InterPro" id="IPR007111">
    <property type="entry name" value="NACHT_NTPase"/>
</dbReference>
<name>A0A1S3JQG2_LINAN</name>
<dbReference type="STRING" id="7574.A0A1S3JQG2"/>
<dbReference type="InterPro" id="IPR032675">
    <property type="entry name" value="LRR_dom_sf"/>
</dbReference>
<keyword evidence="2" id="KW-0067">ATP-binding</keyword>